<sequence length="110" mass="11094">MSVTANYSDETQTDVTSTASYSTSNEAVATVSEAGVVSAVSAGISVITATYENESVMVGVKITTPSSSGSTGSGNTSRPTEPAGAVAPTEPIQPAIVLTVENRTKCKAVY</sequence>
<proteinExistence type="predicted"/>
<organism evidence="2 3">
    <name type="scientific">Paenibacillus woosongensis</name>
    <dbReference type="NCBI Taxonomy" id="307580"/>
    <lineage>
        <taxon>Bacteria</taxon>
        <taxon>Bacillati</taxon>
        <taxon>Bacillota</taxon>
        <taxon>Bacilli</taxon>
        <taxon>Bacillales</taxon>
        <taxon>Paenibacillaceae</taxon>
        <taxon>Paenibacillus</taxon>
    </lineage>
</organism>
<dbReference type="Proteomes" id="UP001177943">
    <property type="component" value="Chromosome"/>
</dbReference>
<evidence type="ECO:0008006" key="4">
    <source>
        <dbReference type="Google" id="ProtNLM"/>
    </source>
</evidence>
<evidence type="ECO:0000256" key="1">
    <source>
        <dbReference type="SAM" id="MobiDB-lite"/>
    </source>
</evidence>
<dbReference type="RefSeq" id="WP_283925311.1">
    <property type="nucleotide sequence ID" value="NZ_CP126084.1"/>
</dbReference>
<dbReference type="Gene3D" id="2.60.40.1080">
    <property type="match status" value="1"/>
</dbReference>
<name>A0AA95I2X4_9BACL</name>
<dbReference type="AlphaFoldDB" id="A0AA95I2X4"/>
<reference evidence="2" key="1">
    <citation type="submission" date="2023-05" db="EMBL/GenBank/DDBJ databases">
        <title>Comparative genomics of Bacillaceae isolates and their secondary metabolite potential.</title>
        <authorList>
            <person name="Song L."/>
            <person name="Nielsen L.J."/>
            <person name="Mohite O."/>
            <person name="Xu X."/>
            <person name="Weber T."/>
            <person name="Kovacs A.T."/>
        </authorList>
    </citation>
    <scope>NUCLEOTIDE SEQUENCE</scope>
    <source>
        <strain evidence="2">B2_4</strain>
    </source>
</reference>
<dbReference type="InterPro" id="IPR008964">
    <property type="entry name" value="Invasin/intimin_cell_adhesion"/>
</dbReference>
<feature type="compositionally biased region" description="Low complexity" evidence="1">
    <location>
        <begin position="63"/>
        <end position="80"/>
    </location>
</feature>
<evidence type="ECO:0000313" key="3">
    <source>
        <dbReference type="Proteomes" id="UP001177943"/>
    </source>
</evidence>
<protein>
    <recommendedName>
        <fullName evidence="4">BIG2 domain-containing protein</fullName>
    </recommendedName>
</protein>
<accession>A0AA95I2X4</accession>
<gene>
    <name evidence="2" type="ORF">QNH46_16950</name>
</gene>
<dbReference type="SUPFAM" id="SSF49373">
    <property type="entry name" value="Invasin/intimin cell-adhesion fragments"/>
    <property type="match status" value="1"/>
</dbReference>
<dbReference type="KEGG" id="pwn:QNH46_16950"/>
<feature type="region of interest" description="Disordered" evidence="1">
    <location>
        <begin position="62"/>
        <end position="90"/>
    </location>
</feature>
<feature type="region of interest" description="Disordered" evidence="1">
    <location>
        <begin position="1"/>
        <end position="24"/>
    </location>
</feature>
<dbReference type="EMBL" id="CP126084">
    <property type="protein sequence ID" value="WHX47821.1"/>
    <property type="molecule type" value="Genomic_DNA"/>
</dbReference>
<evidence type="ECO:0000313" key="2">
    <source>
        <dbReference type="EMBL" id="WHX47821.1"/>
    </source>
</evidence>